<reference evidence="5" key="1">
    <citation type="submission" date="2020-10" db="EMBL/GenBank/DDBJ databases">
        <title>Connecting structure to function with the recovery of over 1000 high-quality activated sludge metagenome-assembled genomes encoding full-length rRNA genes using long-read sequencing.</title>
        <authorList>
            <person name="Singleton C.M."/>
            <person name="Petriglieri F."/>
            <person name="Kristensen J.M."/>
            <person name="Kirkegaard R.H."/>
            <person name="Michaelsen T.Y."/>
            <person name="Andersen M.H."/>
            <person name="Karst S.M."/>
            <person name="Dueholm M.S."/>
            <person name="Nielsen P.H."/>
            <person name="Albertsen M."/>
        </authorList>
    </citation>
    <scope>NUCLEOTIDE SEQUENCE</scope>
    <source>
        <strain evidence="5">Bjer_18-Q3-R1-45_BAT3C.347</strain>
    </source>
</reference>
<dbReference type="InterPro" id="IPR050141">
    <property type="entry name" value="GCL_type2/YbdK_subfam"/>
</dbReference>
<evidence type="ECO:0000313" key="6">
    <source>
        <dbReference type="Proteomes" id="UP000807785"/>
    </source>
</evidence>
<sequence length="371" mass="42009">MALAQFAESRSLTLGVELELQIVNTHDYDLVGSAEDLLRALAKRKLPGDVKPEMTVSMIEMATGVCDNYHDALEQLGTIRDAMVDAARRLNVGVCGGGTHGFQHWDDRKIFDKPRFNFLSELYGYLAKQFTVFGQHVHIGCPGPDVALYLLHSLSRYVPHFIALSASSPFVQGSDTGYQSARLNSVFAFPLSGRAPYVESWAEFERYFDKMTATGVVKSMKDFYWDIRPKPEFGTIEVRVMDTPLTVRRAAELAAYIQSVARWLMVERPMRPVEDDYLVYTFNRFQALRFGMAGIFVDPRTHEHRTLAEDIVATIDRVEQHSIELVADEPCRSLREIAQSGMNDAAVLRAEFADARSLNEVVRRQCLRWAQ</sequence>
<keyword evidence="1 4" id="KW-0436">Ligase</keyword>
<comment type="catalytic activity">
    <reaction evidence="4">
        <text>L-cysteine + L-glutamate + ATP = gamma-L-glutamyl-L-cysteine + ADP + phosphate + H(+)</text>
        <dbReference type="Rhea" id="RHEA:13285"/>
        <dbReference type="ChEBI" id="CHEBI:15378"/>
        <dbReference type="ChEBI" id="CHEBI:29985"/>
        <dbReference type="ChEBI" id="CHEBI:30616"/>
        <dbReference type="ChEBI" id="CHEBI:35235"/>
        <dbReference type="ChEBI" id="CHEBI:43474"/>
        <dbReference type="ChEBI" id="CHEBI:58173"/>
        <dbReference type="ChEBI" id="CHEBI:456216"/>
        <dbReference type="EC" id="6.3.2.2"/>
    </reaction>
</comment>
<dbReference type="PANTHER" id="PTHR36510:SF1">
    <property type="entry name" value="GLUTAMATE--CYSTEINE LIGASE 2-RELATED"/>
    <property type="match status" value="1"/>
</dbReference>
<dbReference type="Gene3D" id="3.30.590.20">
    <property type="match status" value="1"/>
</dbReference>
<dbReference type="GO" id="GO:0005524">
    <property type="term" value="F:ATP binding"/>
    <property type="evidence" value="ECO:0007669"/>
    <property type="project" value="UniProtKB-KW"/>
</dbReference>
<keyword evidence="3 4" id="KW-0067">ATP-binding</keyword>
<dbReference type="Proteomes" id="UP000807785">
    <property type="component" value="Unassembled WGS sequence"/>
</dbReference>
<dbReference type="EMBL" id="JADJEV010000004">
    <property type="protein sequence ID" value="MBK6974219.1"/>
    <property type="molecule type" value="Genomic_DNA"/>
</dbReference>
<name>A0A9D7E4W5_9PROT</name>
<evidence type="ECO:0000256" key="1">
    <source>
        <dbReference type="ARBA" id="ARBA00022598"/>
    </source>
</evidence>
<dbReference type="HAMAP" id="MF_01609">
    <property type="entry name" value="Glu_cys_ligase_2"/>
    <property type="match status" value="1"/>
</dbReference>
<comment type="similarity">
    <text evidence="4">Belongs to the glutamate--cysteine ligase type 2 family. YbdK subfamily.</text>
</comment>
<gene>
    <name evidence="5" type="ORF">IPH26_15175</name>
</gene>
<dbReference type="NCBIfam" id="NF010040">
    <property type="entry name" value="PRK13516.1"/>
    <property type="match status" value="1"/>
</dbReference>
<evidence type="ECO:0000256" key="2">
    <source>
        <dbReference type="ARBA" id="ARBA00022741"/>
    </source>
</evidence>
<organism evidence="5 6">
    <name type="scientific">Candidatus Methylophosphatis roskildensis</name>
    <dbReference type="NCBI Taxonomy" id="2899263"/>
    <lineage>
        <taxon>Bacteria</taxon>
        <taxon>Pseudomonadati</taxon>
        <taxon>Pseudomonadota</taxon>
        <taxon>Betaproteobacteria</taxon>
        <taxon>Nitrosomonadales</taxon>
        <taxon>Sterolibacteriaceae</taxon>
        <taxon>Candidatus Methylophosphatis</taxon>
    </lineage>
</organism>
<comment type="caution">
    <text evidence="5">The sequence shown here is derived from an EMBL/GenBank/DDBJ whole genome shotgun (WGS) entry which is preliminary data.</text>
</comment>
<dbReference type="EC" id="6.3.2.2" evidence="4"/>
<dbReference type="PANTHER" id="PTHR36510">
    <property type="entry name" value="GLUTAMATE--CYSTEINE LIGASE 2-RELATED"/>
    <property type="match status" value="1"/>
</dbReference>
<dbReference type="AlphaFoldDB" id="A0A9D7E4W5"/>
<dbReference type="SUPFAM" id="SSF55931">
    <property type="entry name" value="Glutamine synthetase/guanido kinase"/>
    <property type="match status" value="1"/>
</dbReference>
<protein>
    <recommendedName>
        <fullName evidence="4">Putative glutamate--cysteine ligase 2</fullName>
        <ecNumber evidence="4">6.3.2.2</ecNumber>
    </recommendedName>
    <alternativeName>
        <fullName evidence="4">Gamma-glutamylcysteine synthetase 2</fullName>
        <shortName evidence="4">GCS 2</shortName>
        <shortName evidence="4">Gamma-GCS 2</shortName>
    </alternativeName>
</protein>
<dbReference type="Pfam" id="PF04107">
    <property type="entry name" value="GCS2"/>
    <property type="match status" value="1"/>
</dbReference>
<dbReference type="GO" id="GO:0004357">
    <property type="term" value="F:glutamate-cysteine ligase activity"/>
    <property type="evidence" value="ECO:0007669"/>
    <property type="project" value="UniProtKB-EC"/>
</dbReference>
<proteinExistence type="inferred from homology"/>
<dbReference type="NCBIfam" id="TIGR02050">
    <property type="entry name" value="gshA_cyan_rel"/>
    <property type="match status" value="1"/>
</dbReference>
<dbReference type="InterPro" id="IPR006336">
    <property type="entry name" value="GCS2"/>
</dbReference>
<evidence type="ECO:0000256" key="3">
    <source>
        <dbReference type="ARBA" id="ARBA00022840"/>
    </source>
</evidence>
<evidence type="ECO:0000256" key="4">
    <source>
        <dbReference type="HAMAP-Rule" id="MF_01609"/>
    </source>
</evidence>
<comment type="function">
    <text evidence="4">ATP-dependent carboxylate-amine ligase which exhibits weak glutamate--cysteine ligase activity.</text>
</comment>
<evidence type="ECO:0000313" key="5">
    <source>
        <dbReference type="EMBL" id="MBK6974219.1"/>
    </source>
</evidence>
<dbReference type="InterPro" id="IPR011793">
    <property type="entry name" value="YbdK"/>
</dbReference>
<keyword evidence="2 4" id="KW-0547">Nucleotide-binding</keyword>
<accession>A0A9D7E4W5</accession>
<dbReference type="GO" id="GO:0042398">
    <property type="term" value="P:modified amino acid biosynthetic process"/>
    <property type="evidence" value="ECO:0007669"/>
    <property type="project" value="InterPro"/>
</dbReference>
<dbReference type="InterPro" id="IPR014746">
    <property type="entry name" value="Gln_synth/guanido_kin_cat_dom"/>
</dbReference>